<gene>
    <name evidence="2" type="ORF">AVEN_53637_1</name>
</gene>
<dbReference type="InterPro" id="IPR011990">
    <property type="entry name" value="TPR-like_helical_dom_sf"/>
</dbReference>
<comment type="caution">
    <text evidence="2">The sequence shown here is derived from an EMBL/GenBank/DDBJ whole genome shotgun (WGS) entry which is preliminary data.</text>
</comment>
<keyword evidence="3" id="KW-1185">Reference proteome</keyword>
<evidence type="ECO:0000313" key="2">
    <source>
        <dbReference type="EMBL" id="GBN76120.1"/>
    </source>
</evidence>
<dbReference type="Gene3D" id="1.25.40.10">
    <property type="entry name" value="Tetratricopeptide repeat domain"/>
    <property type="match status" value="1"/>
</dbReference>
<dbReference type="AlphaFoldDB" id="A0A4Y2RL13"/>
<evidence type="ECO:0000313" key="3">
    <source>
        <dbReference type="Proteomes" id="UP000499080"/>
    </source>
</evidence>
<accession>A0A4Y2RL13</accession>
<feature type="region of interest" description="Disordered" evidence="1">
    <location>
        <begin position="1"/>
        <end position="26"/>
    </location>
</feature>
<evidence type="ECO:0000256" key="1">
    <source>
        <dbReference type="SAM" id="MobiDB-lite"/>
    </source>
</evidence>
<name>A0A4Y2RL13_ARAVE</name>
<sequence>MCDEEGDSRKYSLSDNSSYQSAPDADREMAVQAFQEFEKQKYDESLSLLNKLLSKRSQDAQVLHNCAFRLQKEKDVQKEENNDNGISDVLKCKLQLCKARSYDIMNTAKASTPAHQCAGEALLIMGRITEAVEHSNFQCANEIELAFPVSSSEVSLKHQMRFDSKLNEKNDDGWRGL</sequence>
<reference evidence="2 3" key="1">
    <citation type="journal article" date="2019" name="Sci. Rep.">
        <title>Orb-weaving spider Araneus ventricosus genome elucidates the spidroin gene catalogue.</title>
        <authorList>
            <person name="Kono N."/>
            <person name="Nakamura H."/>
            <person name="Ohtoshi R."/>
            <person name="Moran D.A.P."/>
            <person name="Shinohara A."/>
            <person name="Yoshida Y."/>
            <person name="Fujiwara M."/>
            <person name="Mori M."/>
            <person name="Tomita M."/>
            <person name="Arakawa K."/>
        </authorList>
    </citation>
    <scope>NUCLEOTIDE SEQUENCE [LARGE SCALE GENOMIC DNA]</scope>
</reference>
<dbReference type="EMBL" id="BGPR01017424">
    <property type="protein sequence ID" value="GBN76120.1"/>
    <property type="molecule type" value="Genomic_DNA"/>
</dbReference>
<dbReference type="OrthoDB" id="25157at2759"/>
<protein>
    <submittedName>
        <fullName evidence="2">Uncharacterized protein</fullName>
    </submittedName>
</protein>
<dbReference type="SUPFAM" id="SSF48452">
    <property type="entry name" value="TPR-like"/>
    <property type="match status" value="1"/>
</dbReference>
<organism evidence="2 3">
    <name type="scientific">Araneus ventricosus</name>
    <name type="common">Orbweaver spider</name>
    <name type="synonym">Epeira ventricosa</name>
    <dbReference type="NCBI Taxonomy" id="182803"/>
    <lineage>
        <taxon>Eukaryota</taxon>
        <taxon>Metazoa</taxon>
        <taxon>Ecdysozoa</taxon>
        <taxon>Arthropoda</taxon>
        <taxon>Chelicerata</taxon>
        <taxon>Arachnida</taxon>
        <taxon>Araneae</taxon>
        <taxon>Araneomorphae</taxon>
        <taxon>Entelegynae</taxon>
        <taxon>Araneoidea</taxon>
        <taxon>Araneidae</taxon>
        <taxon>Araneus</taxon>
    </lineage>
</organism>
<dbReference type="Proteomes" id="UP000499080">
    <property type="component" value="Unassembled WGS sequence"/>
</dbReference>
<proteinExistence type="predicted"/>